<keyword evidence="2" id="KW-0064">Aspartyl protease</keyword>
<dbReference type="InterPro" id="IPR051592">
    <property type="entry name" value="HERV-K_Pro_peptidase_A2"/>
</dbReference>
<evidence type="ECO:0000259" key="4">
    <source>
        <dbReference type="Pfam" id="PF00692"/>
    </source>
</evidence>
<sequence>MGTDSIGDPRLQAHLDPDILRLTVTLALQTMLRIPETGKPGSKCNADAGSSATCSPAATVTTVDTLSARTRGSAGVDVSTVPDATLWGTHVHKIPLNVKGPIGNGCSALLLGRSSTTLTGLFVLPGIIDDDYNGQIQAMAWTPSPPLSMPKGTRIAKLILFRAVVPRAVDAIRGAAGFGSTGFPENNSNKDILFRQTAHGIYQCLSSRRRVGNGDYCMICDESTQ</sequence>
<evidence type="ECO:0000313" key="6">
    <source>
        <dbReference type="Proteomes" id="UP000694426"/>
    </source>
</evidence>
<dbReference type="PANTHER" id="PTHR19422">
    <property type="entry name" value="GAG RETROVIRAL POLYPROTEIN"/>
    <property type="match status" value="1"/>
</dbReference>
<evidence type="ECO:0000256" key="3">
    <source>
        <dbReference type="ARBA" id="ARBA00022801"/>
    </source>
</evidence>
<reference evidence="5" key="2">
    <citation type="submission" date="2025-09" db="UniProtKB">
        <authorList>
            <consortium name="Ensembl"/>
        </authorList>
    </citation>
    <scope>IDENTIFICATION</scope>
</reference>
<dbReference type="InterPro" id="IPR029054">
    <property type="entry name" value="dUTPase-like"/>
</dbReference>
<keyword evidence="1" id="KW-0645">Protease</keyword>
<dbReference type="GO" id="GO:0006508">
    <property type="term" value="P:proteolysis"/>
    <property type="evidence" value="ECO:0007669"/>
    <property type="project" value="UniProtKB-KW"/>
</dbReference>
<dbReference type="InterPro" id="IPR033704">
    <property type="entry name" value="dUTPase_trimeric"/>
</dbReference>
<organism evidence="5 6">
    <name type="scientific">Anser brachyrhynchus</name>
    <name type="common">Pink-footed goose</name>
    <dbReference type="NCBI Taxonomy" id="132585"/>
    <lineage>
        <taxon>Eukaryota</taxon>
        <taxon>Metazoa</taxon>
        <taxon>Chordata</taxon>
        <taxon>Craniata</taxon>
        <taxon>Vertebrata</taxon>
        <taxon>Euteleostomi</taxon>
        <taxon>Archelosauria</taxon>
        <taxon>Archosauria</taxon>
        <taxon>Dinosauria</taxon>
        <taxon>Saurischia</taxon>
        <taxon>Theropoda</taxon>
        <taxon>Coelurosauria</taxon>
        <taxon>Aves</taxon>
        <taxon>Neognathae</taxon>
        <taxon>Galloanserae</taxon>
        <taxon>Anseriformes</taxon>
        <taxon>Anatidae</taxon>
        <taxon>Anserinae</taxon>
        <taxon>Anser</taxon>
    </lineage>
</organism>
<evidence type="ECO:0000256" key="2">
    <source>
        <dbReference type="ARBA" id="ARBA00022750"/>
    </source>
</evidence>
<dbReference type="PANTHER" id="PTHR19422:SF123">
    <property type="entry name" value="RT1 CLASS I, LOCUS CE15"/>
    <property type="match status" value="1"/>
</dbReference>
<dbReference type="AlphaFoldDB" id="A0A8B9CJ55"/>
<dbReference type="GO" id="GO:0004190">
    <property type="term" value="F:aspartic-type endopeptidase activity"/>
    <property type="evidence" value="ECO:0007669"/>
    <property type="project" value="UniProtKB-KW"/>
</dbReference>
<evidence type="ECO:0000313" key="5">
    <source>
        <dbReference type="Ensembl" id="ENSABRP00000020577.1"/>
    </source>
</evidence>
<feature type="domain" description="dUTPase-like" evidence="4">
    <location>
        <begin position="65"/>
        <end position="182"/>
    </location>
</feature>
<dbReference type="Ensembl" id="ENSABRT00000028945.1">
    <property type="protein sequence ID" value="ENSABRP00000020577.1"/>
    <property type="gene ID" value="ENSABRG00000017517.1"/>
</dbReference>
<name>A0A8B9CJ55_9AVES</name>
<evidence type="ECO:0000256" key="1">
    <source>
        <dbReference type="ARBA" id="ARBA00022670"/>
    </source>
</evidence>
<proteinExistence type="predicted"/>
<dbReference type="GeneTree" id="ENSGT00530000064196"/>
<dbReference type="Pfam" id="PF00692">
    <property type="entry name" value="dUTPase"/>
    <property type="match status" value="1"/>
</dbReference>
<dbReference type="CDD" id="cd07557">
    <property type="entry name" value="trimeric_dUTPase"/>
    <property type="match status" value="1"/>
</dbReference>
<keyword evidence="6" id="KW-1185">Reference proteome</keyword>
<dbReference type="SUPFAM" id="SSF51283">
    <property type="entry name" value="dUTPase-like"/>
    <property type="match status" value="1"/>
</dbReference>
<keyword evidence="3" id="KW-0378">Hydrolase</keyword>
<protein>
    <recommendedName>
        <fullName evidence="4">dUTPase-like domain-containing protein</fullName>
    </recommendedName>
</protein>
<reference evidence="5" key="1">
    <citation type="submission" date="2025-08" db="UniProtKB">
        <authorList>
            <consortium name="Ensembl"/>
        </authorList>
    </citation>
    <scope>IDENTIFICATION</scope>
</reference>
<dbReference type="Gene3D" id="2.70.40.10">
    <property type="match status" value="1"/>
</dbReference>
<accession>A0A8B9CJ55</accession>
<dbReference type="Proteomes" id="UP000694426">
    <property type="component" value="Unplaced"/>
</dbReference>
<dbReference type="InterPro" id="IPR036157">
    <property type="entry name" value="dUTPase-like_sf"/>
</dbReference>